<comment type="caution">
    <text evidence="2">The sequence shown here is derived from an EMBL/GenBank/DDBJ whole genome shotgun (WGS) entry which is preliminary data.</text>
</comment>
<proteinExistence type="predicted"/>
<reference evidence="2 3" key="1">
    <citation type="submission" date="2012-09" db="EMBL/GenBank/DDBJ databases">
        <title>Genome Sequence of alkane-degrading Bacterium Alcanivorax sp. 19-m-6.</title>
        <authorList>
            <person name="Lai Q."/>
            <person name="Shao Z."/>
        </authorList>
    </citation>
    <scope>NUCLEOTIDE SEQUENCE [LARGE SCALE GENOMIC DNA]</scope>
    <source>
        <strain evidence="2 3">19-m-6</strain>
    </source>
</reference>
<name>A0A095UMD7_9GAMM</name>
<evidence type="ECO:0000313" key="3">
    <source>
        <dbReference type="Proteomes" id="UP000029444"/>
    </source>
</evidence>
<dbReference type="Proteomes" id="UP000029444">
    <property type="component" value="Unassembled WGS sequence"/>
</dbReference>
<accession>A0A095UMD7</accession>
<evidence type="ECO:0000313" key="2">
    <source>
        <dbReference type="EMBL" id="KGD63675.1"/>
    </source>
</evidence>
<sequence>MSKILTLSKLRPDTALENLNRLTGLDFQQWPESLLDAPVSCGTETQKTAKPAKHAAGQADEKQYCQQG</sequence>
<protein>
    <submittedName>
        <fullName evidence="2">Uncharacterized protein</fullName>
    </submittedName>
</protein>
<keyword evidence="3" id="KW-1185">Reference proteome</keyword>
<dbReference type="EMBL" id="ARXV01000015">
    <property type="protein sequence ID" value="KGD63675.1"/>
    <property type="molecule type" value="Genomic_DNA"/>
</dbReference>
<gene>
    <name evidence="2" type="ORF">Y5S_03098</name>
</gene>
<organism evidence="2 3">
    <name type="scientific">Alcanivorax nanhaiticus</name>
    <dbReference type="NCBI Taxonomy" id="1177154"/>
    <lineage>
        <taxon>Bacteria</taxon>
        <taxon>Pseudomonadati</taxon>
        <taxon>Pseudomonadota</taxon>
        <taxon>Gammaproteobacteria</taxon>
        <taxon>Oceanospirillales</taxon>
        <taxon>Alcanivoracaceae</taxon>
        <taxon>Alcanivorax</taxon>
    </lineage>
</organism>
<evidence type="ECO:0000256" key="1">
    <source>
        <dbReference type="SAM" id="MobiDB-lite"/>
    </source>
</evidence>
<dbReference type="AlphaFoldDB" id="A0A095UMD7"/>
<feature type="compositionally biased region" description="Basic and acidic residues" evidence="1">
    <location>
        <begin position="59"/>
        <end position="68"/>
    </location>
</feature>
<feature type="region of interest" description="Disordered" evidence="1">
    <location>
        <begin position="49"/>
        <end position="68"/>
    </location>
</feature>
<dbReference type="PATRIC" id="fig|1177154.3.peg.3140"/>